<evidence type="ECO:0000256" key="1">
    <source>
        <dbReference type="SAM" id="MobiDB-lite"/>
    </source>
</evidence>
<reference evidence="2" key="1">
    <citation type="journal article" date="2020" name="Stud. Mycol.">
        <title>101 Dothideomycetes genomes: a test case for predicting lifestyles and emergence of pathogens.</title>
        <authorList>
            <person name="Haridas S."/>
            <person name="Albert R."/>
            <person name="Binder M."/>
            <person name="Bloem J."/>
            <person name="Labutti K."/>
            <person name="Salamov A."/>
            <person name="Andreopoulos B."/>
            <person name="Baker S."/>
            <person name="Barry K."/>
            <person name="Bills G."/>
            <person name="Bluhm B."/>
            <person name="Cannon C."/>
            <person name="Castanera R."/>
            <person name="Culley D."/>
            <person name="Daum C."/>
            <person name="Ezra D."/>
            <person name="Gonzalez J."/>
            <person name="Henrissat B."/>
            <person name="Kuo A."/>
            <person name="Liang C."/>
            <person name="Lipzen A."/>
            <person name="Lutzoni F."/>
            <person name="Magnuson J."/>
            <person name="Mondo S."/>
            <person name="Nolan M."/>
            <person name="Ohm R."/>
            <person name="Pangilinan J."/>
            <person name="Park H.-J."/>
            <person name="Ramirez L."/>
            <person name="Alfaro M."/>
            <person name="Sun H."/>
            <person name="Tritt A."/>
            <person name="Yoshinaga Y."/>
            <person name="Zwiers L.-H."/>
            <person name="Turgeon B."/>
            <person name="Goodwin S."/>
            <person name="Spatafora J."/>
            <person name="Crous P."/>
            <person name="Grigoriev I."/>
        </authorList>
    </citation>
    <scope>NUCLEOTIDE SEQUENCE</scope>
    <source>
        <strain evidence="2">CBS 122368</strain>
    </source>
</reference>
<feature type="compositionally biased region" description="Basic and acidic residues" evidence="1">
    <location>
        <begin position="73"/>
        <end position="92"/>
    </location>
</feature>
<proteinExistence type="predicted"/>
<dbReference type="Proteomes" id="UP000800094">
    <property type="component" value="Unassembled WGS sequence"/>
</dbReference>
<organism evidence="2 3">
    <name type="scientific">Trematosphaeria pertusa</name>
    <dbReference type="NCBI Taxonomy" id="390896"/>
    <lineage>
        <taxon>Eukaryota</taxon>
        <taxon>Fungi</taxon>
        <taxon>Dikarya</taxon>
        <taxon>Ascomycota</taxon>
        <taxon>Pezizomycotina</taxon>
        <taxon>Dothideomycetes</taxon>
        <taxon>Pleosporomycetidae</taxon>
        <taxon>Pleosporales</taxon>
        <taxon>Massarineae</taxon>
        <taxon>Trematosphaeriaceae</taxon>
        <taxon>Trematosphaeria</taxon>
    </lineage>
</organism>
<feature type="region of interest" description="Disordered" evidence="1">
    <location>
        <begin position="28"/>
        <end position="156"/>
    </location>
</feature>
<sequence length="156" mass="16701">MQTQHHIAAPHRNAHQIPDIAMTAVLGCHVPPPPGTPGSSSHPPRSSAGCRQSCRSGGAAWLQTRGTTARSEVPGRARSRERGLGSIRWRERPCRRRRGCRGSARSPRGIDASRGKSGDSSSSNEKVDMCGLPGKQENTGKERAKKWGAPTHDPAS</sequence>
<dbReference type="RefSeq" id="XP_033680328.1">
    <property type="nucleotide sequence ID" value="XM_033836184.1"/>
</dbReference>
<protein>
    <submittedName>
        <fullName evidence="2">Uncharacterized protein</fullName>
    </submittedName>
</protein>
<evidence type="ECO:0000313" key="2">
    <source>
        <dbReference type="EMBL" id="KAF2245324.1"/>
    </source>
</evidence>
<keyword evidence="3" id="KW-1185">Reference proteome</keyword>
<dbReference type="GeneID" id="54589514"/>
<evidence type="ECO:0000313" key="3">
    <source>
        <dbReference type="Proteomes" id="UP000800094"/>
    </source>
</evidence>
<dbReference type="AlphaFoldDB" id="A0A6A6I489"/>
<dbReference type="EMBL" id="ML987200">
    <property type="protein sequence ID" value="KAF2245324.1"/>
    <property type="molecule type" value="Genomic_DNA"/>
</dbReference>
<accession>A0A6A6I489</accession>
<gene>
    <name evidence="2" type="ORF">BU26DRAFT_66985</name>
</gene>
<name>A0A6A6I489_9PLEO</name>
<feature type="compositionally biased region" description="Low complexity" evidence="1">
    <location>
        <begin position="37"/>
        <end position="49"/>
    </location>
</feature>